<reference evidence="1 2" key="1">
    <citation type="submission" date="2016-07" db="EMBL/GenBank/DDBJ databases">
        <title>Pervasive Adenine N6-methylation of Active Genes in Fungi.</title>
        <authorList>
            <consortium name="DOE Joint Genome Institute"/>
            <person name="Mondo S.J."/>
            <person name="Dannebaum R.O."/>
            <person name="Kuo R.C."/>
            <person name="Labutti K."/>
            <person name="Haridas S."/>
            <person name="Kuo A."/>
            <person name="Salamov A."/>
            <person name="Ahrendt S.R."/>
            <person name="Lipzen A."/>
            <person name="Sullivan W."/>
            <person name="Andreopoulos W.B."/>
            <person name="Clum A."/>
            <person name="Lindquist E."/>
            <person name="Daum C."/>
            <person name="Ramamoorthy G.K."/>
            <person name="Gryganskyi A."/>
            <person name="Culley D."/>
            <person name="Magnuson J.K."/>
            <person name="James T.Y."/>
            <person name="O'Malley M.A."/>
            <person name="Stajich J.E."/>
            <person name="Spatafora J.W."/>
            <person name="Visel A."/>
            <person name="Grigoriev I.V."/>
        </authorList>
    </citation>
    <scope>NUCLEOTIDE SEQUENCE [LARGE SCALE GENOMIC DNA]</scope>
    <source>
        <strain evidence="1 2">CBS 129021</strain>
    </source>
</reference>
<organism evidence="1 2">
    <name type="scientific">Pseudomassariella vexata</name>
    <dbReference type="NCBI Taxonomy" id="1141098"/>
    <lineage>
        <taxon>Eukaryota</taxon>
        <taxon>Fungi</taxon>
        <taxon>Dikarya</taxon>
        <taxon>Ascomycota</taxon>
        <taxon>Pezizomycotina</taxon>
        <taxon>Sordariomycetes</taxon>
        <taxon>Xylariomycetidae</taxon>
        <taxon>Amphisphaeriales</taxon>
        <taxon>Pseudomassariaceae</taxon>
        <taxon>Pseudomassariella</taxon>
    </lineage>
</organism>
<name>A0A1Y2E6N6_9PEZI</name>
<gene>
    <name evidence="1" type="ORF">BCR38DRAFT_149029</name>
</gene>
<accession>A0A1Y2E6N6</accession>
<dbReference type="GeneID" id="63769912"/>
<dbReference type="EMBL" id="MCFJ01000004">
    <property type="protein sequence ID" value="ORY66994.1"/>
    <property type="molecule type" value="Genomic_DNA"/>
</dbReference>
<dbReference type="AlphaFoldDB" id="A0A1Y2E6N6"/>
<evidence type="ECO:0000313" key="2">
    <source>
        <dbReference type="Proteomes" id="UP000193689"/>
    </source>
</evidence>
<sequence>MVFVLLIRMGNIEDSLASISPLLTILYNAMGSIGRNTVMSVGIWLWGFICNFASIDTV</sequence>
<keyword evidence="2" id="KW-1185">Reference proteome</keyword>
<dbReference type="InParanoid" id="A0A1Y2E6N6"/>
<proteinExistence type="predicted"/>
<dbReference type="RefSeq" id="XP_040717618.1">
    <property type="nucleotide sequence ID" value="XM_040853700.1"/>
</dbReference>
<comment type="caution">
    <text evidence="1">The sequence shown here is derived from an EMBL/GenBank/DDBJ whole genome shotgun (WGS) entry which is preliminary data.</text>
</comment>
<evidence type="ECO:0000313" key="1">
    <source>
        <dbReference type="EMBL" id="ORY66994.1"/>
    </source>
</evidence>
<dbReference type="Proteomes" id="UP000193689">
    <property type="component" value="Unassembled WGS sequence"/>
</dbReference>
<protein>
    <submittedName>
        <fullName evidence="1">Uncharacterized protein</fullName>
    </submittedName>
</protein>